<dbReference type="OrthoDB" id="674746at2"/>
<dbReference type="Proteomes" id="UP000006054">
    <property type="component" value="Chromosome"/>
</dbReference>
<keyword evidence="3" id="KW-1185">Reference proteome</keyword>
<evidence type="ECO:0000313" key="3">
    <source>
        <dbReference type="Proteomes" id="UP000006054"/>
    </source>
</evidence>
<dbReference type="AlphaFoldDB" id="I4ANR5"/>
<accession>I4ANR5</accession>
<evidence type="ECO:0000259" key="1">
    <source>
        <dbReference type="Pfam" id="PF19918"/>
    </source>
</evidence>
<dbReference type="STRING" id="880071.Fleli_3270"/>
<gene>
    <name evidence="2" type="ordered locus">Fleli_3270</name>
</gene>
<feature type="domain" description="MoxR-vWA-beta-propeller ternary system" evidence="1">
    <location>
        <begin position="5"/>
        <end position="268"/>
    </location>
</feature>
<evidence type="ECO:0000313" key="2">
    <source>
        <dbReference type="EMBL" id="AFM05600.1"/>
    </source>
</evidence>
<proteinExistence type="predicted"/>
<dbReference type="InterPro" id="IPR045552">
    <property type="entry name" value="bpX2"/>
</dbReference>
<protein>
    <recommendedName>
        <fullName evidence="1">MoxR-vWA-beta-propeller ternary system domain-containing protein</fullName>
    </recommendedName>
</protein>
<dbReference type="RefSeq" id="WP_014799029.1">
    <property type="nucleotide sequence ID" value="NC_018018.1"/>
</dbReference>
<sequence>MNFYLKLHISQKENLAAIRHWQNLKMAIDDNFVWIKDLTDEQINSKQIKIITQKTVYYEKEGKLYLQNSLLPERNIPSLLWTEIKRALQIELPKVIENNFDIQSVNVIKPKIIASENEKETIAMLISIEELGNYIKTAPAVRLQNLKWIILENQFDSKQNKAFIIGKPLLPILSKSSEKSVKTFWQTENLFIPTGFDFEFPSLTNSISEKLKNTMYNSWYEDMIIRTEENEGFDKTENRFYSIWNEESEFFLILKSDFMPLSRSSFRMSFM</sequence>
<dbReference type="Pfam" id="PF19918">
    <property type="entry name" value="bpX2"/>
    <property type="match status" value="1"/>
</dbReference>
<reference evidence="3" key="1">
    <citation type="submission" date="2012-06" db="EMBL/GenBank/DDBJ databases">
        <title>The complete genome of Flexibacter litoralis DSM 6794.</title>
        <authorList>
            <person name="Lucas S."/>
            <person name="Copeland A."/>
            <person name="Lapidus A."/>
            <person name="Glavina del Rio T."/>
            <person name="Dalin E."/>
            <person name="Tice H."/>
            <person name="Bruce D."/>
            <person name="Goodwin L."/>
            <person name="Pitluck S."/>
            <person name="Peters L."/>
            <person name="Ovchinnikova G."/>
            <person name="Lu M."/>
            <person name="Kyrpides N."/>
            <person name="Mavromatis K."/>
            <person name="Ivanova N."/>
            <person name="Brettin T."/>
            <person name="Detter J.C."/>
            <person name="Han C."/>
            <person name="Larimer F."/>
            <person name="Land M."/>
            <person name="Hauser L."/>
            <person name="Markowitz V."/>
            <person name="Cheng J.-F."/>
            <person name="Hugenholtz P."/>
            <person name="Woyke T."/>
            <person name="Wu D."/>
            <person name="Spring S."/>
            <person name="Lang E."/>
            <person name="Kopitz M."/>
            <person name="Brambilla E."/>
            <person name="Klenk H.-P."/>
            <person name="Eisen J.A."/>
        </authorList>
    </citation>
    <scope>NUCLEOTIDE SEQUENCE [LARGE SCALE GENOMIC DNA]</scope>
    <source>
        <strain evidence="3">ATCC 23117 / DSM 6794 / NBRC 15988 / NCIMB 1366 / Sio-4</strain>
    </source>
</reference>
<dbReference type="HOGENOM" id="CLU_089594_0_0_10"/>
<name>I4ANR5_BERLS</name>
<dbReference type="EMBL" id="CP003345">
    <property type="protein sequence ID" value="AFM05600.1"/>
    <property type="molecule type" value="Genomic_DNA"/>
</dbReference>
<organism evidence="2 3">
    <name type="scientific">Bernardetia litoralis (strain ATCC 23117 / DSM 6794 / NBRC 15988 / NCIMB 1366 / Fx l1 / Sio-4)</name>
    <name type="common">Flexibacter litoralis</name>
    <dbReference type="NCBI Taxonomy" id="880071"/>
    <lineage>
        <taxon>Bacteria</taxon>
        <taxon>Pseudomonadati</taxon>
        <taxon>Bacteroidota</taxon>
        <taxon>Cytophagia</taxon>
        <taxon>Cytophagales</taxon>
        <taxon>Bernardetiaceae</taxon>
        <taxon>Bernardetia</taxon>
    </lineage>
</organism>
<dbReference type="eggNOG" id="ENOG5030XU1">
    <property type="taxonomic scope" value="Bacteria"/>
</dbReference>
<dbReference type="KEGG" id="fli:Fleli_3270"/>